<feature type="domain" description="IstB-like ATP-binding" evidence="1">
    <location>
        <begin position="181"/>
        <end position="298"/>
    </location>
</feature>
<dbReference type="Proteomes" id="UP000824136">
    <property type="component" value="Unassembled WGS sequence"/>
</dbReference>
<keyword evidence="2" id="KW-0547">Nucleotide-binding</keyword>
<keyword evidence="2" id="KW-0067">ATP-binding</keyword>
<dbReference type="SUPFAM" id="SSF52540">
    <property type="entry name" value="P-loop containing nucleoside triphosphate hydrolases"/>
    <property type="match status" value="1"/>
</dbReference>
<proteinExistence type="predicted"/>
<name>A0A9D1KKJ9_9FIRM</name>
<dbReference type="AlphaFoldDB" id="A0A9D1KKJ9"/>
<dbReference type="NCBIfam" id="NF005304">
    <property type="entry name" value="PRK06835.1"/>
    <property type="match status" value="1"/>
</dbReference>
<dbReference type="PANTHER" id="PTHR30050">
    <property type="entry name" value="CHROMOSOMAL REPLICATION INITIATOR PROTEIN DNAA"/>
    <property type="match status" value="1"/>
</dbReference>
<comment type="caution">
    <text evidence="2">The sequence shown here is derived from an EMBL/GenBank/DDBJ whole genome shotgun (WGS) entry which is preliminary data.</text>
</comment>
<dbReference type="InterPro" id="IPR027417">
    <property type="entry name" value="P-loop_NTPase"/>
</dbReference>
<dbReference type="EMBL" id="DVLL01000021">
    <property type="protein sequence ID" value="HIT59330.1"/>
    <property type="molecule type" value="Genomic_DNA"/>
</dbReference>
<dbReference type="InterPro" id="IPR002611">
    <property type="entry name" value="IstB_ATP-bd"/>
</dbReference>
<sequence>MKYTTKAIQSAYSELERRRQSAMAEQAANVSLIEKGYPEIYSVYCGITNTAKRLAEAVFSKEGNTIEKVDAIRRENLAAQEKLSKLLTSFGFPQDFLMIKYSCPKCFDTGVCLGNRCECVTSLLTKYTIEELNEQCKIKLHSFCEFNLGYYPETVSYNGKQVKCRERMEENLKFCIDYSKNFTPSSPGIFMLGGTGLGKTFLSSCIASELIKKGFTVAFDSIQNYLRNIEREHFGRAEGDTLELLLSADLVILDDLGCEFSSSFNSSVIYNLINSRCNMSKPTIVSSNLDISQLSDKYDQRIVSRLIGAFRTLRFLGEDIRQIKMRQGIFD</sequence>
<evidence type="ECO:0000259" key="1">
    <source>
        <dbReference type="Pfam" id="PF01695"/>
    </source>
</evidence>
<reference evidence="2" key="1">
    <citation type="submission" date="2020-10" db="EMBL/GenBank/DDBJ databases">
        <authorList>
            <person name="Gilroy R."/>
        </authorList>
    </citation>
    <scope>NUCLEOTIDE SEQUENCE</scope>
    <source>
        <strain evidence="2">CHK33-4379</strain>
    </source>
</reference>
<protein>
    <submittedName>
        <fullName evidence="2">ATP-binding protein</fullName>
    </submittedName>
</protein>
<evidence type="ECO:0000313" key="3">
    <source>
        <dbReference type="Proteomes" id="UP000824136"/>
    </source>
</evidence>
<evidence type="ECO:0000313" key="2">
    <source>
        <dbReference type="EMBL" id="HIT59330.1"/>
    </source>
</evidence>
<gene>
    <name evidence="2" type="ORF">IAC39_06435</name>
</gene>
<organism evidence="2 3">
    <name type="scientific">Candidatus Faeciplasma pullistercoris</name>
    <dbReference type="NCBI Taxonomy" id="2840800"/>
    <lineage>
        <taxon>Bacteria</taxon>
        <taxon>Bacillati</taxon>
        <taxon>Bacillota</taxon>
        <taxon>Clostridia</taxon>
        <taxon>Eubacteriales</taxon>
        <taxon>Oscillospiraceae</taxon>
        <taxon>Oscillospiraceae incertae sedis</taxon>
        <taxon>Candidatus Faeciplasma</taxon>
    </lineage>
</organism>
<reference evidence="2" key="2">
    <citation type="journal article" date="2021" name="PeerJ">
        <title>Extensive microbial diversity within the chicken gut microbiome revealed by metagenomics and culture.</title>
        <authorList>
            <person name="Gilroy R."/>
            <person name="Ravi A."/>
            <person name="Getino M."/>
            <person name="Pursley I."/>
            <person name="Horton D.L."/>
            <person name="Alikhan N.F."/>
            <person name="Baker D."/>
            <person name="Gharbi K."/>
            <person name="Hall N."/>
            <person name="Watson M."/>
            <person name="Adriaenssens E.M."/>
            <person name="Foster-Nyarko E."/>
            <person name="Jarju S."/>
            <person name="Secka A."/>
            <person name="Antonio M."/>
            <person name="Oren A."/>
            <person name="Chaudhuri R.R."/>
            <person name="La Ragione R."/>
            <person name="Hildebrand F."/>
            <person name="Pallen M.J."/>
        </authorList>
    </citation>
    <scope>NUCLEOTIDE SEQUENCE</scope>
    <source>
        <strain evidence="2">CHK33-4379</strain>
    </source>
</reference>
<dbReference type="GO" id="GO:0005524">
    <property type="term" value="F:ATP binding"/>
    <property type="evidence" value="ECO:0007669"/>
    <property type="project" value="UniProtKB-KW"/>
</dbReference>
<dbReference type="GO" id="GO:0006260">
    <property type="term" value="P:DNA replication"/>
    <property type="evidence" value="ECO:0007669"/>
    <property type="project" value="TreeGrafter"/>
</dbReference>
<dbReference type="PANTHER" id="PTHR30050:SF4">
    <property type="entry name" value="ATP-BINDING PROTEIN RV3427C IN INSERTION SEQUENCE-RELATED"/>
    <property type="match status" value="1"/>
</dbReference>
<accession>A0A9D1KKJ9</accession>
<dbReference type="Pfam" id="PF01695">
    <property type="entry name" value="IstB_IS21"/>
    <property type="match status" value="1"/>
</dbReference>
<dbReference type="Gene3D" id="3.40.50.300">
    <property type="entry name" value="P-loop containing nucleotide triphosphate hydrolases"/>
    <property type="match status" value="1"/>
</dbReference>